<keyword evidence="3" id="KW-1185">Reference proteome</keyword>
<reference evidence="3" key="1">
    <citation type="journal article" date="2019" name="Int. J. Syst. Evol. Microbiol.">
        <title>The Global Catalogue of Microorganisms (GCM) 10K type strain sequencing project: providing services to taxonomists for standard genome sequencing and annotation.</title>
        <authorList>
            <consortium name="The Broad Institute Genomics Platform"/>
            <consortium name="The Broad Institute Genome Sequencing Center for Infectious Disease"/>
            <person name="Wu L."/>
            <person name="Ma J."/>
        </authorList>
    </citation>
    <scope>NUCLEOTIDE SEQUENCE [LARGE SCALE GENOMIC DNA]</scope>
    <source>
        <strain evidence="3">CGMCC 4.7152</strain>
    </source>
</reference>
<organism evidence="2 3">
    <name type="scientific">Dactylosporangium cerinum</name>
    <dbReference type="NCBI Taxonomy" id="1434730"/>
    <lineage>
        <taxon>Bacteria</taxon>
        <taxon>Bacillati</taxon>
        <taxon>Actinomycetota</taxon>
        <taxon>Actinomycetes</taxon>
        <taxon>Micromonosporales</taxon>
        <taxon>Micromonosporaceae</taxon>
        <taxon>Dactylosporangium</taxon>
    </lineage>
</organism>
<keyword evidence="1" id="KW-0732">Signal</keyword>
<dbReference type="Proteomes" id="UP001595912">
    <property type="component" value="Unassembled WGS sequence"/>
</dbReference>
<feature type="chain" id="PRO_5045535104" description="Lipoprotein" evidence="1">
    <location>
        <begin position="28"/>
        <end position="154"/>
    </location>
</feature>
<protein>
    <recommendedName>
        <fullName evidence="4">Lipoprotein</fullName>
    </recommendedName>
</protein>
<accession>A0ABV9VZJ3</accession>
<name>A0ABV9VZJ3_9ACTN</name>
<proteinExistence type="predicted"/>
<evidence type="ECO:0000313" key="2">
    <source>
        <dbReference type="EMBL" id="MFC5001796.1"/>
    </source>
</evidence>
<dbReference type="RefSeq" id="WP_380119263.1">
    <property type="nucleotide sequence ID" value="NZ_JBHSIU010000039.1"/>
</dbReference>
<feature type="signal peptide" evidence="1">
    <location>
        <begin position="1"/>
        <end position="27"/>
    </location>
</feature>
<evidence type="ECO:0008006" key="4">
    <source>
        <dbReference type="Google" id="ProtNLM"/>
    </source>
</evidence>
<evidence type="ECO:0000256" key="1">
    <source>
        <dbReference type="SAM" id="SignalP"/>
    </source>
</evidence>
<dbReference type="EMBL" id="JBHSIU010000039">
    <property type="protein sequence ID" value="MFC5001796.1"/>
    <property type="molecule type" value="Genomic_DNA"/>
</dbReference>
<dbReference type="PROSITE" id="PS51257">
    <property type="entry name" value="PROKAR_LIPOPROTEIN"/>
    <property type="match status" value="1"/>
</dbReference>
<comment type="caution">
    <text evidence="2">The sequence shown here is derived from an EMBL/GenBank/DDBJ whole genome shotgun (WGS) entry which is preliminary data.</text>
</comment>
<sequence length="154" mass="15975">MSHRKQWTAAVLIVAAVTLAGCSGNPAATNKRAQAAQVSSLDSSGTRWVTLTREAADRLVVRTVAVQESTVPPRVPGGPGVARKVVPYAALLYDASGGTWVYTAPQQLTYVRQRITVDYIAGDLVVLSDGPPVGAAVVTTGAAELYGAELNAGQ</sequence>
<evidence type="ECO:0000313" key="3">
    <source>
        <dbReference type="Proteomes" id="UP001595912"/>
    </source>
</evidence>
<gene>
    <name evidence="2" type="ORF">ACFPIJ_28650</name>
</gene>